<evidence type="ECO:0000313" key="3">
    <source>
        <dbReference type="Proteomes" id="UP000692954"/>
    </source>
</evidence>
<evidence type="ECO:0000256" key="1">
    <source>
        <dbReference type="PROSITE-ProRule" id="PRU00221"/>
    </source>
</evidence>
<comment type="caution">
    <text evidence="2">The sequence shown here is derived from an EMBL/GenBank/DDBJ whole genome shotgun (WGS) entry which is preliminary data.</text>
</comment>
<feature type="repeat" description="WD" evidence="1">
    <location>
        <begin position="196"/>
        <end position="230"/>
    </location>
</feature>
<feature type="repeat" description="WD" evidence="1">
    <location>
        <begin position="241"/>
        <end position="273"/>
    </location>
</feature>
<dbReference type="GO" id="GO:0016226">
    <property type="term" value="P:iron-sulfur cluster assembly"/>
    <property type="evidence" value="ECO:0007669"/>
    <property type="project" value="TreeGrafter"/>
</dbReference>
<keyword evidence="1" id="KW-0853">WD repeat</keyword>
<protein>
    <recommendedName>
        <fullName evidence="4">WD domain, G-beta repeat protein</fullName>
    </recommendedName>
</protein>
<dbReference type="Pfam" id="PF00400">
    <property type="entry name" value="WD40"/>
    <property type="match status" value="3"/>
</dbReference>
<accession>A0A8S1R623</accession>
<dbReference type="PROSITE" id="PS50294">
    <property type="entry name" value="WD_REPEATS_REGION"/>
    <property type="match status" value="2"/>
</dbReference>
<dbReference type="SMART" id="SM00320">
    <property type="entry name" value="WD40"/>
    <property type="match status" value="4"/>
</dbReference>
<dbReference type="EMBL" id="CAJJDN010000141">
    <property type="protein sequence ID" value="CAD8122847.1"/>
    <property type="molecule type" value="Genomic_DNA"/>
</dbReference>
<dbReference type="Proteomes" id="UP000692954">
    <property type="component" value="Unassembled WGS sequence"/>
</dbReference>
<proteinExistence type="predicted"/>
<dbReference type="AlphaFoldDB" id="A0A8S1R623"/>
<organism evidence="2 3">
    <name type="scientific">Paramecium sonneborni</name>
    <dbReference type="NCBI Taxonomy" id="65129"/>
    <lineage>
        <taxon>Eukaryota</taxon>
        <taxon>Sar</taxon>
        <taxon>Alveolata</taxon>
        <taxon>Ciliophora</taxon>
        <taxon>Intramacronucleata</taxon>
        <taxon>Oligohymenophorea</taxon>
        <taxon>Peniculida</taxon>
        <taxon>Parameciidae</taxon>
        <taxon>Paramecium</taxon>
    </lineage>
</organism>
<evidence type="ECO:0008006" key="4">
    <source>
        <dbReference type="Google" id="ProtNLM"/>
    </source>
</evidence>
<dbReference type="GO" id="GO:0097361">
    <property type="term" value="C:cytosolic [4Fe-4S] assembly targeting complex"/>
    <property type="evidence" value="ECO:0007669"/>
    <property type="project" value="TreeGrafter"/>
</dbReference>
<reference evidence="2" key="1">
    <citation type="submission" date="2021-01" db="EMBL/GenBank/DDBJ databases">
        <authorList>
            <consortium name="Genoscope - CEA"/>
            <person name="William W."/>
        </authorList>
    </citation>
    <scope>NUCLEOTIDE SEQUENCE</scope>
</reference>
<dbReference type="PANTHER" id="PTHR19920">
    <property type="entry name" value="WD40 PROTEIN CIAO1"/>
    <property type="match status" value="1"/>
</dbReference>
<sequence>MQIYEGRQALECIFSTLIPFKDINFEQLTESRHSEVENLISDFCQLDTLDELLAEQFQQSILQIIQISDYLKIYLKNLTNQSQNFEKKDKQSIVLSNFIEEYSIGSIQQQMQYTNSKILNQMKVKAQKEEQIIHIDDQLNLIPFSYQLIHQRLIQLNKYCQAITMNKDCSQLIVGCNNQIQVYEFQQNFLSLIQVLNNHTQYVNTLNFFKNSNQFVSGSQDNYIIIWSLNKNNNWACQQKLHGHTQGINSLVQNINEDMIISGSNDCSIKFWKKKNSWLCYQTIIEHKKNVLGLSLNQSQNKLISCGSDKLILILEQSQQTSKWVVIQKITLQIYGSRLCFINDNLFVFQPEGIEQLYIYQMNKNNKQYSKTKEFILNGGKDGFYSFPQQYIKSKCLLVSKNANYVNLIRIIETGEFITEQSIKFGTNFLFGYMSDDAQFLITWDLDSSQLQIRKYLEK</sequence>
<dbReference type="OrthoDB" id="727118at2759"/>
<gene>
    <name evidence="2" type="ORF">PSON_ATCC_30995.1.T1410010</name>
</gene>
<dbReference type="PROSITE" id="PS50082">
    <property type="entry name" value="WD_REPEATS_2"/>
    <property type="match status" value="2"/>
</dbReference>
<keyword evidence="3" id="KW-1185">Reference proteome</keyword>
<name>A0A8S1R623_9CILI</name>
<evidence type="ECO:0000313" key="2">
    <source>
        <dbReference type="EMBL" id="CAD8122847.1"/>
    </source>
</evidence>
<dbReference type="InterPro" id="IPR001680">
    <property type="entry name" value="WD40_rpt"/>
</dbReference>
<dbReference type="PANTHER" id="PTHR19920:SF0">
    <property type="entry name" value="CYTOSOLIC IRON-SULFUR PROTEIN ASSEMBLY PROTEIN CIAO1-RELATED"/>
    <property type="match status" value="1"/>
</dbReference>